<keyword evidence="3" id="KW-1185">Reference proteome</keyword>
<evidence type="ECO:0000313" key="2">
    <source>
        <dbReference type="EMBL" id="GAA1761711.1"/>
    </source>
</evidence>
<dbReference type="Pfam" id="PF00196">
    <property type="entry name" value="GerE"/>
    <property type="match status" value="1"/>
</dbReference>
<dbReference type="InterPro" id="IPR000792">
    <property type="entry name" value="Tscrpt_reg_LuxR_C"/>
</dbReference>
<reference evidence="2 3" key="1">
    <citation type="journal article" date="2019" name="Int. J. Syst. Evol. Microbiol.">
        <title>The Global Catalogue of Microorganisms (GCM) 10K type strain sequencing project: providing services to taxonomists for standard genome sequencing and annotation.</title>
        <authorList>
            <consortium name="The Broad Institute Genomics Platform"/>
            <consortium name="The Broad Institute Genome Sequencing Center for Infectious Disease"/>
            <person name="Wu L."/>
            <person name="Ma J."/>
        </authorList>
    </citation>
    <scope>NUCLEOTIDE SEQUENCE [LARGE SCALE GENOMIC DNA]</scope>
    <source>
        <strain evidence="2 3">JCM 15591</strain>
    </source>
</reference>
<dbReference type="PANTHER" id="PTHR47691">
    <property type="entry name" value="REGULATOR-RELATED"/>
    <property type="match status" value="1"/>
</dbReference>
<dbReference type="SUPFAM" id="SSF52540">
    <property type="entry name" value="P-loop containing nucleoside triphosphate hydrolases"/>
    <property type="match status" value="1"/>
</dbReference>
<comment type="caution">
    <text evidence="2">The sequence shown here is derived from an EMBL/GenBank/DDBJ whole genome shotgun (WGS) entry which is preliminary data.</text>
</comment>
<name>A0ABN2KPS6_9MICO</name>
<dbReference type="SUPFAM" id="SSF46894">
    <property type="entry name" value="C-terminal effector domain of the bipartite response regulators"/>
    <property type="match status" value="1"/>
</dbReference>
<dbReference type="PROSITE" id="PS50043">
    <property type="entry name" value="HTH_LUXR_2"/>
    <property type="match status" value="1"/>
</dbReference>
<dbReference type="InterPro" id="IPR036388">
    <property type="entry name" value="WH-like_DNA-bd_sf"/>
</dbReference>
<protein>
    <recommendedName>
        <fullName evidence="1">HTH luxR-type domain-containing protein</fullName>
    </recommendedName>
</protein>
<dbReference type="Proteomes" id="UP001501475">
    <property type="component" value="Unassembled WGS sequence"/>
</dbReference>
<dbReference type="SMART" id="SM00421">
    <property type="entry name" value="HTH_LUXR"/>
    <property type="match status" value="1"/>
</dbReference>
<dbReference type="PANTHER" id="PTHR47691:SF3">
    <property type="entry name" value="HTH-TYPE TRANSCRIPTIONAL REGULATOR RV0890C-RELATED"/>
    <property type="match status" value="1"/>
</dbReference>
<dbReference type="RefSeq" id="WP_344065920.1">
    <property type="nucleotide sequence ID" value="NZ_BAAAPN010000048.1"/>
</dbReference>
<dbReference type="Gene3D" id="3.40.50.300">
    <property type="entry name" value="P-loop containing nucleotide triphosphate hydrolases"/>
    <property type="match status" value="1"/>
</dbReference>
<accession>A0ABN2KPS6</accession>
<dbReference type="InterPro" id="IPR016032">
    <property type="entry name" value="Sig_transdc_resp-reg_C-effctor"/>
</dbReference>
<dbReference type="EMBL" id="BAAAPN010000048">
    <property type="protein sequence ID" value="GAA1761711.1"/>
    <property type="molecule type" value="Genomic_DNA"/>
</dbReference>
<feature type="domain" description="HTH luxR-type" evidence="1">
    <location>
        <begin position="744"/>
        <end position="809"/>
    </location>
</feature>
<evidence type="ECO:0000313" key="3">
    <source>
        <dbReference type="Proteomes" id="UP001501475"/>
    </source>
</evidence>
<proteinExistence type="predicted"/>
<sequence length="809" mass="85520">MLSPCLGRRDLQTRVRSGLIDRRWVTLVGPPGVGKSLLARHAATAARVQVWIDVGAISSIEDLIGAWLQALEADIAPGDTAILALVHALDDHERLTILDGVDEGLLAGVGELITGILDATRVARFLVTSLVPAGAPAELDLRVDPLPVPLPHQPLEGAALELFVSRLAGAGGDLVDLDRDGTQLRSLLVASGGIPLVLEQMASQAAQVGLDRVVPPDSLAGAIGASYALLDEGTLTAHRRLGTLDFPVGIDVLAQIMGMPRALAIGVAAQLERQSLVLIGADGRLRMLTPVRRHALALATDEDGRATRVALVRWADGALPATEEDASATSPWLADFEAAVAAVQVAADDPTTRDLAYDLANRAFGTLYSAMRPRDALTLYELALASGDGPPEIGAQSARRAGICASEVHGTFAGMSFLDRAEEHAAACHDATFQRARTASIRAEMYLDAGQLTDARSEVERILALGVTDTYAIRQARRTLMDIEVSSGNLDLAEDLAPLLIDGAEGEERWLAIAAQILCAQIAWERGRELEAFATAKAAREEATELGEDRIGLLADIIARRVSGRPAQMTPDPEELPWAVRLGYQLQGAREAAAAGEFAKAAGLAADVVVLADSSRLARDGVEARIVLADALLAQRDYAQALGSYAAAARRAAAAPLPLRVAEAFDGLALTLRQARPEHAGRCAWVAATLRAARGAVAHPRPGLDLSLLPPVLPVRSWVVNDQLSPEGADAAGRLEDTADRRSAPSPVAQLTKAQRAVAELVGAGLTSKEIAERLYLSPRTVDNHLAQIYRRLDIPSRSKLAALMADEA</sequence>
<evidence type="ECO:0000259" key="1">
    <source>
        <dbReference type="PROSITE" id="PS50043"/>
    </source>
</evidence>
<gene>
    <name evidence="2" type="ORF">GCM10009810_21430</name>
</gene>
<dbReference type="CDD" id="cd06170">
    <property type="entry name" value="LuxR_C_like"/>
    <property type="match status" value="1"/>
</dbReference>
<organism evidence="2 3">
    <name type="scientific">Nostocoides vanveenii</name>
    <dbReference type="NCBI Taxonomy" id="330835"/>
    <lineage>
        <taxon>Bacteria</taxon>
        <taxon>Bacillati</taxon>
        <taxon>Actinomycetota</taxon>
        <taxon>Actinomycetes</taxon>
        <taxon>Micrococcales</taxon>
        <taxon>Intrasporangiaceae</taxon>
        <taxon>Nostocoides</taxon>
    </lineage>
</organism>
<dbReference type="PRINTS" id="PR00038">
    <property type="entry name" value="HTHLUXR"/>
</dbReference>
<dbReference type="Gene3D" id="1.10.10.10">
    <property type="entry name" value="Winged helix-like DNA-binding domain superfamily/Winged helix DNA-binding domain"/>
    <property type="match status" value="1"/>
</dbReference>
<dbReference type="InterPro" id="IPR027417">
    <property type="entry name" value="P-loop_NTPase"/>
</dbReference>